<proteinExistence type="inferred from homology"/>
<evidence type="ECO:0000256" key="6">
    <source>
        <dbReference type="ARBA" id="ARBA00023136"/>
    </source>
</evidence>
<dbReference type="GO" id="GO:0055085">
    <property type="term" value="P:transmembrane transport"/>
    <property type="evidence" value="ECO:0007669"/>
    <property type="project" value="InterPro"/>
</dbReference>
<evidence type="ECO:0000313" key="9">
    <source>
        <dbReference type="EMBL" id="PTQ52092.1"/>
    </source>
</evidence>
<dbReference type="Gene3D" id="1.10.3720.10">
    <property type="entry name" value="MetI-like"/>
    <property type="match status" value="1"/>
</dbReference>
<keyword evidence="2 7" id="KW-0813">Transport</keyword>
<dbReference type="Proteomes" id="UP000244016">
    <property type="component" value="Unassembled WGS sequence"/>
</dbReference>
<feature type="transmembrane region" description="Helical" evidence="7">
    <location>
        <begin position="279"/>
        <end position="302"/>
    </location>
</feature>
<evidence type="ECO:0000259" key="8">
    <source>
        <dbReference type="PROSITE" id="PS50928"/>
    </source>
</evidence>
<dbReference type="AlphaFoldDB" id="A0A2T5G7E1"/>
<reference evidence="9 10" key="1">
    <citation type="submission" date="2017-08" db="EMBL/GenBank/DDBJ databases">
        <title>Burning lignite coal seam in the remote Altai Mountains harbors a hydrogen-driven thermophilic microbial community.</title>
        <authorList>
            <person name="Kadnikov V.V."/>
            <person name="Mardanov A.V."/>
            <person name="Ivasenko D."/>
            <person name="Beletsky A.V."/>
            <person name="Karnachuk O.V."/>
            <person name="Ravin N.V."/>
        </authorList>
    </citation>
    <scope>NUCLEOTIDE SEQUENCE [LARGE SCALE GENOMIC DNA]</scope>
    <source>
        <strain evidence="9">AL31</strain>
    </source>
</reference>
<feature type="domain" description="ABC transmembrane type-1" evidence="8">
    <location>
        <begin position="113"/>
        <end position="302"/>
    </location>
</feature>
<dbReference type="InterPro" id="IPR000515">
    <property type="entry name" value="MetI-like"/>
</dbReference>
<dbReference type="PANTHER" id="PTHR43386">
    <property type="entry name" value="OLIGOPEPTIDE TRANSPORT SYSTEM PERMEASE PROTEIN APPC"/>
    <property type="match status" value="1"/>
</dbReference>
<dbReference type="CDD" id="cd06261">
    <property type="entry name" value="TM_PBP2"/>
    <property type="match status" value="1"/>
</dbReference>
<comment type="similarity">
    <text evidence="7">Belongs to the binding-protein-dependent transport system permease family.</text>
</comment>
<accession>A0A2T5G7E1</accession>
<dbReference type="EMBL" id="PEBW01000003">
    <property type="protein sequence ID" value="PTQ52092.1"/>
    <property type="molecule type" value="Genomic_DNA"/>
</dbReference>
<keyword evidence="3" id="KW-1003">Cell membrane</keyword>
<sequence>MLGERDHVLPGGQTYDASLFRPLAKGVDREELAGPSLTFWQEVWRRLIRNPVALVSLGFLLLMIAYALFVPELSPYRTINLDLANARLAPSWEHPFGTDTFGRDLFLRVAQGARISLFIAFAATTIDLLIGVLLGALAGLRGGVTDSVVMRTIEVLSGVPWLIMVILLMLYLGSGLFTMIVAMAITGWTTMARLVRGQVLALKNQEFVLAAQALGASTWRILWRHLFPNVLGIVVVRLTMNIPGVIFTEAALSFIGLGLQPPLASWGVLVNDGWRLLETLPWTFFSPALAITLTSLAFNLLGDALRDAIDPRLRV</sequence>
<protein>
    <submittedName>
        <fullName evidence="9">Oligopeptide transport system permease protein OppC</fullName>
    </submittedName>
</protein>
<feature type="transmembrane region" description="Helical" evidence="7">
    <location>
        <begin position="115"/>
        <end position="140"/>
    </location>
</feature>
<dbReference type="InterPro" id="IPR025966">
    <property type="entry name" value="OppC_N"/>
</dbReference>
<dbReference type="Pfam" id="PF00528">
    <property type="entry name" value="BPD_transp_1"/>
    <property type="match status" value="1"/>
</dbReference>
<dbReference type="GO" id="GO:0005886">
    <property type="term" value="C:plasma membrane"/>
    <property type="evidence" value="ECO:0007669"/>
    <property type="project" value="UniProtKB-SubCell"/>
</dbReference>
<gene>
    <name evidence="9" type="ORF">BLITH_1059</name>
</gene>
<evidence type="ECO:0000256" key="2">
    <source>
        <dbReference type="ARBA" id="ARBA00022448"/>
    </source>
</evidence>
<comment type="caution">
    <text evidence="9">The sequence shown here is derived from an EMBL/GenBank/DDBJ whole genome shotgun (WGS) entry which is preliminary data.</text>
</comment>
<feature type="transmembrane region" description="Helical" evidence="7">
    <location>
        <begin position="235"/>
        <end position="259"/>
    </location>
</feature>
<comment type="subcellular location">
    <subcellularLocation>
        <location evidence="1 7">Cell membrane</location>
        <topology evidence="1 7">Multi-pass membrane protein</topology>
    </subcellularLocation>
</comment>
<keyword evidence="5 7" id="KW-1133">Transmembrane helix</keyword>
<keyword evidence="4 7" id="KW-0812">Transmembrane</keyword>
<dbReference type="InterPro" id="IPR050366">
    <property type="entry name" value="BP-dependent_transpt_permease"/>
</dbReference>
<evidence type="ECO:0000256" key="5">
    <source>
        <dbReference type="ARBA" id="ARBA00022989"/>
    </source>
</evidence>
<evidence type="ECO:0000256" key="7">
    <source>
        <dbReference type="RuleBase" id="RU363032"/>
    </source>
</evidence>
<evidence type="ECO:0000256" key="1">
    <source>
        <dbReference type="ARBA" id="ARBA00004651"/>
    </source>
</evidence>
<feature type="transmembrane region" description="Helical" evidence="7">
    <location>
        <begin position="161"/>
        <end position="187"/>
    </location>
</feature>
<name>A0A2T5G7E1_9BACL</name>
<organism evidence="9 10">
    <name type="scientific">Brockia lithotrophica</name>
    <dbReference type="NCBI Taxonomy" id="933949"/>
    <lineage>
        <taxon>Bacteria</taxon>
        <taxon>Bacillati</taxon>
        <taxon>Bacillota</taxon>
        <taxon>Bacilli</taxon>
        <taxon>Bacillales</taxon>
        <taxon>Bacillales Family X. Incertae Sedis</taxon>
        <taxon>Brockia</taxon>
    </lineage>
</organism>
<evidence type="ECO:0000313" key="10">
    <source>
        <dbReference type="Proteomes" id="UP000244016"/>
    </source>
</evidence>
<dbReference type="PANTHER" id="PTHR43386:SF22">
    <property type="entry name" value="OLIGOPEPTIDE TRANSPORT SYSTEM PERMEASE PROTEIN OPPC"/>
    <property type="match status" value="1"/>
</dbReference>
<dbReference type="SUPFAM" id="SSF161098">
    <property type="entry name" value="MetI-like"/>
    <property type="match status" value="1"/>
</dbReference>
<dbReference type="InterPro" id="IPR035906">
    <property type="entry name" value="MetI-like_sf"/>
</dbReference>
<feature type="transmembrane region" description="Helical" evidence="7">
    <location>
        <begin position="52"/>
        <end position="69"/>
    </location>
</feature>
<evidence type="ECO:0000256" key="3">
    <source>
        <dbReference type="ARBA" id="ARBA00022475"/>
    </source>
</evidence>
<dbReference type="PROSITE" id="PS50928">
    <property type="entry name" value="ABC_TM1"/>
    <property type="match status" value="1"/>
</dbReference>
<keyword evidence="6 7" id="KW-0472">Membrane</keyword>
<dbReference type="Pfam" id="PF12911">
    <property type="entry name" value="OppC_N"/>
    <property type="match status" value="1"/>
</dbReference>
<evidence type="ECO:0000256" key="4">
    <source>
        <dbReference type="ARBA" id="ARBA00022692"/>
    </source>
</evidence>